<comment type="subcellular location">
    <subcellularLocation>
        <location evidence="1">Cell membrane</location>
        <topology evidence="1">Multi-pass membrane protein</topology>
    </subcellularLocation>
</comment>
<evidence type="ECO:0000256" key="4">
    <source>
        <dbReference type="ARBA" id="ARBA00022692"/>
    </source>
</evidence>
<proteinExistence type="predicted"/>
<evidence type="ECO:0000259" key="8">
    <source>
        <dbReference type="PROSITE" id="PS50850"/>
    </source>
</evidence>
<evidence type="ECO:0000256" key="1">
    <source>
        <dbReference type="ARBA" id="ARBA00004651"/>
    </source>
</evidence>
<sequence>MPDTDPSGLALPGPMPPFAALGTPNFRRFVTGQGISLVGSWTETVAQALLVLQLTNSAVAVGLATAARYLPVLLLTPYAGLIVDRHDKRRILILTACSLALLSVLQGALVLSHHMQMWVVFVVALVFGTLSALDNPARQAFIPEMVGKGLIRNAVTINSTMVNVGRALGPLVAAGLVSTVGIGWCFLINAISFAAVLLALATMDTRALFPVKRVAVARGQVLQGLRYAATVPEIIGPIAMMALIGTFTYEFEVSLPIFAKMELNPAPVTYSWLLGAFGAGSVLGGFYCMVRPATGLPRLVRAAALYAAAMLALSFAPSLPVAVPVLIVVGLASITFITTGNSTIQLAAAPQYRGRVTGLWSTAFVGSTPIGATIIGFVAEVSPRWAIVVGALACIVAAWVGWHFLGLHPAPNGDAEDSGAPRSMRYGKRCA</sequence>
<evidence type="ECO:0000256" key="5">
    <source>
        <dbReference type="ARBA" id="ARBA00022989"/>
    </source>
</evidence>
<evidence type="ECO:0000256" key="2">
    <source>
        <dbReference type="ARBA" id="ARBA00022448"/>
    </source>
</evidence>
<dbReference type="Gene3D" id="1.20.1250.20">
    <property type="entry name" value="MFS general substrate transporter like domains"/>
    <property type="match status" value="1"/>
</dbReference>
<organism evidence="9 10">
    <name type="scientific">Sphingomonas echinoides</name>
    <dbReference type="NCBI Taxonomy" id="59803"/>
    <lineage>
        <taxon>Bacteria</taxon>
        <taxon>Pseudomonadati</taxon>
        <taxon>Pseudomonadota</taxon>
        <taxon>Alphaproteobacteria</taxon>
        <taxon>Sphingomonadales</taxon>
        <taxon>Sphingomonadaceae</taxon>
        <taxon>Sphingomonas</taxon>
    </lineage>
</organism>
<feature type="transmembrane region" description="Helical" evidence="7">
    <location>
        <begin position="302"/>
        <end position="319"/>
    </location>
</feature>
<dbReference type="CDD" id="cd06173">
    <property type="entry name" value="MFS_MefA_like"/>
    <property type="match status" value="1"/>
</dbReference>
<gene>
    <name evidence="9" type="ORF">SIL82_18330</name>
</gene>
<dbReference type="RefSeq" id="WP_083834108.1">
    <property type="nucleotide sequence ID" value="NZ_JAWXXV010000001.1"/>
</dbReference>
<dbReference type="PANTHER" id="PTHR23513:SF11">
    <property type="entry name" value="STAPHYLOFERRIN A TRANSPORTER"/>
    <property type="match status" value="1"/>
</dbReference>
<accession>A0ABU4PW46</accession>
<feature type="transmembrane region" description="Helical" evidence="7">
    <location>
        <begin position="91"/>
        <end position="109"/>
    </location>
</feature>
<dbReference type="PANTHER" id="PTHR23513">
    <property type="entry name" value="INTEGRAL MEMBRANE EFFLUX PROTEIN-RELATED"/>
    <property type="match status" value="1"/>
</dbReference>
<evidence type="ECO:0000256" key="6">
    <source>
        <dbReference type="ARBA" id="ARBA00023136"/>
    </source>
</evidence>
<feature type="domain" description="Major facilitator superfamily (MFS) profile" evidence="8">
    <location>
        <begin position="212"/>
        <end position="431"/>
    </location>
</feature>
<keyword evidence="2" id="KW-0813">Transport</keyword>
<evidence type="ECO:0000313" key="10">
    <source>
        <dbReference type="Proteomes" id="UP001279660"/>
    </source>
</evidence>
<evidence type="ECO:0000256" key="7">
    <source>
        <dbReference type="SAM" id="Phobius"/>
    </source>
</evidence>
<feature type="transmembrane region" description="Helical" evidence="7">
    <location>
        <begin position="154"/>
        <end position="175"/>
    </location>
</feature>
<feature type="transmembrane region" description="Helical" evidence="7">
    <location>
        <begin position="58"/>
        <end position="79"/>
    </location>
</feature>
<feature type="transmembrane region" description="Helical" evidence="7">
    <location>
        <begin position="115"/>
        <end position="133"/>
    </location>
</feature>
<keyword evidence="3" id="KW-1003">Cell membrane</keyword>
<dbReference type="EMBL" id="JAWXXV010000001">
    <property type="protein sequence ID" value="MDX5986220.1"/>
    <property type="molecule type" value="Genomic_DNA"/>
</dbReference>
<feature type="transmembrane region" description="Helical" evidence="7">
    <location>
        <begin position="269"/>
        <end position="290"/>
    </location>
</feature>
<feature type="transmembrane region" description="Helical" evidence="7">
    <location>
        <begin position="385"/>
        <end position="405"/>
    </location>
</feature>
<evidence type="ECO:0000256" key="3">
    <source>
        <dbReference type="ARBA" id="ARBA00022475"/>
    </source>
</evidence>
<dbReference type="InterPro" id="IPR020846">
    <property type="entry name" value="MFS_dom"/>
</dbReference>
<dbReference type="SUPFAM" id="SSF103473">
    <property type="entry name" value="MFS general substrate transporter"/>
    <property type="match status" value="1"/>
</dbReference>
<dbReference type="InterPro" id="IPR036259">
    <property type="entry name" value="MFS_trans_sf"/>
</dbReference>
<dbReference type="Pfam" id="PF05977">
    <property type="entry name" value="MFS_3"/>
    <property type="match status" value="1"/>
</dbReference>
<dbReference type="Proteomes" id="UP001279660">
    <property type="component" value="Unassembled WGS sequence"/>
</dbReference>
<name>A0ABU4PW46_9SPHN</name>
<keyword evidence="4 7" id="KW-0812">Transmembrane</keyword>
<keyword evidence="6 7" id="KW-0472">Membrane</keyword>
<keyword evidence="10" id="KW-1185">Reference proteome</keyword>
<evidence type="ECO:0000313" key="9">
    <source>
        <dbReference type="EMBL" id="MDX5986220.1"/>
    </source>
</evidence>
<feature type="transmembrane region" description="Helical" evidence="7">
    <location>
        <begin position="359"/>
        <end position="379"/>
    </location>
</feature>
<feature type="transmembrane region" description="Helical" evidence="7">
    <location>
        <begin position="181"/>
        <end position="203"/>
    </location>
</feature>
<dbReference type="PROSITE" id="PS50850">
    <property type="entry name" value="MFS"/>
    <property type="match status" value="1"/>
</dbReference>
<protein>
    <submittedName>
        <fullName evidence="9">MFS transporter</fullName>
    </submittedName>
</protein>
<keyword evidence="5 7" id="KW-1133">Transmembrane helix</keyword>
<comment type="caution">
    <text evidence="9">The sequence shown here is derived from an EMBL/GenBank/DDBJ whole genome shotgun (WGS) entry which is preliminary data.</text>
</comment>
<dbReference type="InterPro" id="IPR010290">
    <property type="entry name" value="TM_effector"/>
</dbReference>
<reference evidence="9 10" key="1">
    <citation type="submission" date="2023-11" db="EMBL/GenBank/DDBJ databases">
        <title>MicrobeMod: A computational toolkit for identifying prokaryotic methylation and restriction-modification with nanopore sequencing.</title>
        <authorList>
            <person name="Crits-Christoph A."/>
            <person name="Kang S.C."/>
            <person name="Lee H."/>
            <person name="Ostrov N."/>
        </authorList>
    </citation>
    <scope>NUCLEOTIDE SEQUENCE [LARGE SCALE GENOMIC DNA]</scope>
    <source>
        <strain evidence="9 10">ATCC 14820</strain>
    </source>
</reference>
<feature type="transmembrane region" description="Helical" evidence="7">
    <location>
        <begin position="224"/>
        <end position="249"/>
    </location>
</feature>